<dbReference type="SUPFAM" id="SSF51445">
    <property type="entry name" value="(Trans)glycosidases"/>
    <property type="match status" value="1"/>
</dbReference>
<evidence type="ECO:0000313" key="17">
    <source>
        <dbReference type="EMBL" id="KAJ5146446.1"/>
    </source>
</evidence>
<evidence type="ECO:0000256" key="3">
    <source>
        <dbReference type="ARBA" id="ARBA00012729"/>
    </source>
</evidence>
<evidence type="ECO:0000256" key="10">
    <source>
        <dbReference type="ARBA" id="ARBA00023326"/>
    </source>
</evidence>
<dbReference type="InterPro" id="IPR001579">
    <property type="entry name" value="Glyco_hydro_18_chit_AS"/>
</dbReference>
<evidence type="ECO:0000256" key="11">
    <source>
        <dbReference type="ARBA" id="ARBA00024658"/>
    </source>
</evidence>
<evidence type="ECO:0000256" key="6">
    <source>
        <dbReference type="ARBA" id="ARBA00022801"/>
    </source>
</evidence>
<evidence type="ECO:0000256" key="4">
    <source>
        <dbReference type="ARBA" id="ARBA00022512"/>
    </source>
</evidence>
<keyword evidence="7" id="KW-0146">Chitin degradation</keyword>
<dbReference type="FunFam" id="3.20.20.80:FF:000145">
    <property type="entry name" value="Class III chitinase, putative"/>
    <property type="match status" value="1"/>
</dbReference>
<dbReference type="GO" id="GO:0005576">
    <property type="term" value="C:extracellular region"/>
    <property type="evidence" value="ECO:0007669"/>
    <property type="project" value="TreeGrafter"/>
</dbReference>
<feature type="domain" description="GH18" evidence="16">
    <location>
        <begin position="30"/>
        <end position="334"/>
    </location>
</feature>
<dbReference type="CDD" id="cd02877">
    <property type="entry name" value="GH18_hevamine_XipI_class_III"/>
    <property type="match status" value="1"/>
</dbReference>
<name>A0A9W9HGT2_9EURO</name>
<sequence>MRRYQGILSWSVLLASIGGAQAKLDLNSTSNIVVYWGQNSFNGKGDKAQQPLAHYCDNEDIDVIPMAFNMMVNGPGGAPEVDFSVTSKDCEVFEGTQLKNCPKIGKDIQTCQKKHKTILLSIGGATYSEGGFKSEADAKDGAKLMWETFGPKKEGSKALRPFGDAVLDGFDFDFEANVQHMAPFANELRALMDADKSKQKFYLTAAPQCPYPDQADKDILNGPVYIDAVWVQFYNNFCGVNAFSSDSSSNKYNFDEWDNWAHTVSKNKDVKVIVGVPAFTTAASTGYIPASELAKVIEYSKKFKSFGGVMMWDATQAYGNDGFIKDVRKSLGPADDDSGSSSPDPASTSAPASTSTDSTKTTTSTDTKTTSTVSSSSNAPASSLSSSSSSSASASQTDEPTSAENNPTDNKPKPTTTATPKPATTEAKPEPTTTATPKPATTEAKPKPTTTAPPKPATTEAKPKPTTTATPKPATTEVKPTKIATTVKPEASATKSSKTTASPTKTAAPSKGDNENDSEDSDDEENNTLSSVLGNDLMSLLGGLRQANNLAGGVANGLAKGLRHGKRNRI</sequence>
<dbReference type="Proteomes" id="UP001149079">
    <property type="component" value="Unassembled WGS sequence"/>
</dbReference>
<evidence type="ECO:0000256" key="2">
    <source>
        <dbReference type="ARBA" id="ARBA00004191"/>
    </source>
</evidence>
<evidence type="ECO:0000256" key="7">
    <source>
        <dbReference type="ARBA" id="ARBA00023024"/>
    </source>
</evidence>
<comment type="subcellular location">
    <subcellularLocation>
        <location evidence="2">Secreted</location>
        <location evidence="2">Cell wall</location>
    </subcellularLocation>
</comment>
<dbReference type="GO" id="GO:0008843">
    <property type="term" value="F:endochitinase activity"/>
    <property type="evidence" value="ECO:0007669"/>
    <property type="project" value="UniProtKB-EC"/>
</dbReference>
<evidence type="ECO:0000256" key="8">
    <source>
        <dbReference type="ARBA" id="ARBA00023277"/>
    </source>
</evidence>
<reference evidence="17" key="1">
    <citation type="submission" date="2022-11" db="EMBL/GenBank/DDBJ databases">
        <authorList>
            <person name="Petersen C."/>
        </authorList>
    </citation>
    <scope>NUCLEOTIDE SEQUENCE</scope>
    <source>
        <strain evidence="17">IBT 22155</strain>
    </source>
</reference>
<dbReference type="PANTHER" id="PTHR45708">
    <property type="entry name" value="ENDOCHITINASE"/>
    <property type="match status" value="1"/>
</dbReference>
<comment type="catalytic activity">
    <reaction evidence="1">
        <text>Random endo-hydrolysis of N-acetyl-beta-D-glucosaminide (1-&gt;4)-beta-linkages in chitin and chitodextrins.</text>
        <dbReference type="EC" id="3.2.1.14"/>
    </reaction>
</comment>
<dbReference type="PANTHER" id="PTHR45708:SF49">
    <property type="entry name" value="ENDOCHITINASE"/>
    <property type="match status" value="1"/>
</dbReference>
<dbReference type="OrthoDB" id="2425929at2759"/>
<feature type="chain" id="PRO_5040908339" description="chitinase" evidence="15">
    <location>
        <begin position="23"/>
        <end position="570"/>
    </location>
</feature>
<dbReference type="Gene3D" id="3.20.20.80">
    <property type="entry name" value="Glycosidases"/>
    <property type="match status" value="1"/>
</dbReference>
<dbReference type="InterPro" id="IPR050542">
    <property type="entry name" value="Glycosyl_Hydrlase18_Chitinase"/>
</dbReference>
<dbReference type="Pfam" id="PF00704">
    <property type="entry name" value="Glyco_hydro_18"/>
    <property type="match status" value="1"/>
</dbReference>
<keyword evidence="10" id="KW-0624">Polysaccharide degradation</keyword>
<dbReference type="InterPro" id="IPR017853">
    <property type="entry name" value="GH"/>
</dbReference>
<organism evidence="17 18">
    <name type="scientific">Penicillium bovifimosum</name>
    <dbReference type="NCBI Taxonomy" id="126998"/>
    <lineage>
        <taxon>Eukaryota</taxon>
        <taxon>Fungi</taxon>
        <taxon>Dikarya</taxon>
        <taxon>Ascomycota</taxon>
        <taxon>Pezizomycotina</taxon>
        <taxon>Eurotiomycetes</taxon>
        <taxon>Eurotiomycetidae</taxon>
        <taxon>Eurotiales</taxon>
        <taxon>Aspergillaceae</taxon>
        <taxon>Penicillium</taxon>
    </lineage>
</organism>
<feature type="compositionally biased region" description="Low complexity" evidence="14">
    <location>
        <begin position="339"/>
        <end position="395"/>
    </location>
</feature>
<keyword evidence="8" id="KW-0119">Carbohydrate metabolism</keyword>
<accession>A0A9W9HGT2</accession>
<feature type="compositionally biased region" description="Low complexity" evidence="14">
    <location>
        <begin position="457"/>
        <end position="511"/>
    </location>
</feature>
<keyword evidence="9 13" id="KW-0326">Glycosidase</keyword>
<proteinExistence type="inferred from homology"/>
<dbReference type="InterPro" id="IPR045321">
    <property type="entry name" value="Cts1-like"/>
</dbReference>
<gene>
    <name evidence="17" type="ORF">N7515_001010</name>
</gene>
<feature type="compositionally biased region" description="Low complexity" evidence="14">
    <location>
        <begin position="413"/>
        <end position="450"/>
    </location>
</feature>
<evidence type="ECO:0000256" key="13">
    <source>
        <dbReference type="RuleBase" id="RU000489"/>
    </source>
</evidence>
<dbReference type="GO" id="GO:0008061">
    <property type="term" value="F:chitin binding"/>
    <property type="evidence" value="ECO:0007669"/>
    <property type="project" value="UniProtKB-KW"/>
</dbReference>
<feature type="compositionally biased region" description="Polar residues" evidence="14">
    <location>
        <begin position="396"/>
        <end position="409"/>
    </location>
</feature>
<comment type="similarity">
    <text evidence="12">Belongs to the glycosyl hydrolase 18 family. Chitinase class III subfamily.</text>
</comment>
<dbReference type="GO" id="GO:0000272">
    <property type="term" value="P:polysaccharide catabolic process"/>
    <property type="evidence" value="ECO:0007669"/>
    <property type="project" value="UniProtKB-KW"/>
</dbReference>
<keyword evidence="4" id="KW-0964">Secreted</keyword>
<feature type="signal peptide" evidence="15">
    <location>
        <begin position="1"/>
        <end position="22"/>
    </location>
</feature>
<dbReference type="AlphaFoldDB" id="A0A9W9HGT2"/>
<feature type="compositionally biased region" description="Acidic residues" evidence="14">
    <location>
        <begin position="515"/>
        <end position="526"/>
    </location>
</feature>
<comment type="function">
    <text evidence="11">GPI-anchored chitinase involved in the degradation of chitin, a component of the cell walls of fungi and exoskeletal elements of some animals (including worms and arthropods). Required to reshape the cell wall at the sites where cell wall remodeling and/or cell wall maturation actively take place such as sites of conidia formation.</text>
</comment>
<keyword evidence="15" id="KW-0732">Signal</keyword>
<dbReference type="InterPro" id="IPR001223">
    <property type="entry name" value="Glyco_hydro18_cat"/>
</dbReference>
<protein>
    <recommendedName>
        <fullName evidence="3">chitinase</fullName>
        <ecNumber evidence="3">3.2.1.14</ecNumber>
    </recommendedName>
</protein>
<keyword evidence="6 13" id="KW-0378">Hydrolase</keyword>
<keyword evidence="4" id="KW-0134">Cell wall</keyword>
<feature type="region of interest" description="Disordered" evidence="14">
    <location>
        <begin position="329"/>
        <end position="531"/>
    </location>
</feature>
<dbReference type="GO" id="GO:0006032">
    <property type="term" value="P:chitin catabolic process"/>
    <property type="evidence" value="ECO:0007669"/>
    <property type="project" value="UniProtKB-KW"/>
</dbReference>
<dbReference type="PROSITE" id="PS01095">
    <property type="entry name" value="GH18_1"/>
    <property type="match status" value="1"/>
</dbReference>
<evidence type="ECO:0000259" key="16">
    <source>
        <dbReference type="PROSITE" id="PS51910"/>
    </source>
</evidence>
<dbReference type="PROSITE" id="PS51910">
    <property type="entry name" value="GH18_2"/>
    <property type="match status" value="1"/>
</dbReference>
<evidence type="ECO:0000256" key="14">
    <source>
        <dbReference type="SAM" id="MobiDB-lite"/>
    </source>
</evidence>
<evidence type="ECO:0000256" key="15">
    <source>
        <dbReference type="SAM" id="SignalP"/>
    </source>
</evidence>
<dbReference type="GeneID" id="81400924"/>
<keyword evidence="18" id="KW-1185">Reference proteome</keyword>
<evidence type="ECO:0000256" key="9">
    <source>
        <dbReference type="ARBA" id="ARBA00023295"/>
    </source>
</evidence>
<dbReference type="EMBL" id="JAPQKL010000001">
    <property type="protein sequence ID" value="KAJ5146446.1"/>
    <property type="molecule type" value="Genomic_DNA"/>
</dbReference>
<dbReference type="EC" id="3.2.1.14" evidence="3"/>
<evidence type="ECO:0000256" key="5">
    <source>
        <dbReference type="ARBA" id="ARBA00022669"/>
    </source>
</evidence>
<evidence type="ECO:0000256" key="12">
    <source>
        <dbReference type="ARBA" id="ARBA00025727"/>
    </source>
</evidence>
<keyword evidence="5" id="KW-0147">Chitin-binding</keyword>
<evidence type="ECO:0000313" key="18">
    <source>
        <dbReference type="Proteomes" id="UP001149079"/>
    </source>
</evidence>
<reference evidence="17" key="2">
    <citation type="journal article" date="2023" name="IMA Fungus">
        <title>Comparative genomic study of the Penicillium genus elucidates a diverse pangenome and 15 lateral gene transfer events.</title>
        <authorList>
            <person name="Petersen C."/>
            <person name="Sorensen T."/>
            <person name="Nielsen M.R."/>
            <person name="Sondergaard T.E."/>
            <person name="Sorensen J.L."/>
            <person name="Fitzpatrick D.A."/>
            <person name="Frisvad J.C."/>
            <person name="Nielsen K.L."/>
        </authorList>
    </citation>
    <scope>NUCLEOTIDE SEQUENCE</scope>
    <source>
        <strain evidence="17">IBT 22155</strain>
    </source>
</reference>
<dbReference type="RefSeq" id="XP_056526920.1">
    <property type="nucleotide sequence ID" value="XM_056661754.1"/>
</dbReference>
<evidence type="ECO:0000256" key="1">
    <source>
        <dbReference type="ARBA" id="ARBA00000822"/>
    </source>
</evidence>
<comment type="caution">
    <text evidence="17">The sequence shown here is derived from an EMBL/GenBank/DDBJ whole genome shotgun (WGS) entry which is preliminary data.</text>
</comment>